<dbReference type="InterPro" id="IPR029063">
    <property type="entry name" value="SAM-dependent_MTases_sf"/>
</dbReference>
<reference evidence="2 3" key="1">
    <citation type="submission" date="2017-03" db="EMBL/GenBank/DDBJ databases">
        <title>Draft genome sequence of Streptomyces scabrisporus NF3, endophyte isolated from Amphipterygium adstringens.</title>
        <authorList>
            <person name="Vazquez M."/>
            <person name="Ceapa C.D."/>
            <person name="Rodriguez Luna D."/>
            <person name="Sanchez Esquivel S."/>
        </authorList>
    </citation>
    <scope>NUCLEOTIDE SEQUENCE [LARGE SCALE GENOMIC DNA]</scope>
    <source>
        <strain evidence="2 3">NF3</strain>
    </source>
</reference>
<keyword evidence="2" id="KW-0808">Transferase</keyword>
<dbReference type="Proteomes" id="UP000190037">
    <property type="component" value="Unassembled WGS sequence"/>
</dbReference>
<keyword evidence="3" id="KW-1185">Reference proteome</keyword>
<dbReference type="SUPFAM" id="SSF53335">
    <property type="entry name" value="S-adenosyl-L-methionine-dependent methyltransferases"/>
    <property type="match status" value="1"/>
</dbReference>
<dbReference type="GO" id="GO:0008757">
    <property type="term" value="F:S-adenosylmethionine-dependent methyltransferase activity"/>
    <property type="evidence" value="ECO:0007669"/>
    <property type="project" value="InterPro"/>
</dbReference>
<sequence length="259" mass="27771">MPIDFHSPANRLTYTHRTAGADWARLVGDLVDPVGARVVDVGCGGGVYTTAWLDLGAASAVGVDFSAAILSGARERAGSSSREGLSFREDDAYATGLPDGGADIVFERALIHHLDDLAGCFREARRLLAPGGTLIVQDRTPADVARPGTAGHLRGFFFERFPALLTIETARRPTGATVEAALREAGFTAVRTTALAETRRTYTDAREVGTDLRARTGRSILHDLTDAELDELAACIESKLPSRTPITEIDHWTIWSAGR</sequence>
<accession>A0A1T3NT66</accession>
<protein>
    <submittedName>
        <fullName evidence="2">SAM-dependent methyltransferase</fullName>
    </submittedName>
</protein>
<dbReference type="Gene3D" id="3.40.50.150">
    <property type="entry name" value="Vaccinia Virus protein VP39"/>
    <property type="match status" value="1"/>
</dbReference>
<gene>
    <name evidence="2" type="ORF">B4N89_02670</name>
</gene>
<dbReference type="STRING" id="159449.B4N89_02670"/>
<comment type="caution">
    <text evidence="2">The sequence shown here is derived from an EMBL/GenBank/DDBJ whole genome shotgun (WGS) entry which is preliminary data.</text>
</comment>
<dbReference type="RefSeq" id="WP_078974264.1">
    <property type="nucleotide sequence ID" value="NZ_MWQN01000001.1"/>
</dbReference>
<dbReference type="PANTHER" id="PTHR42912">
    <property type="entry name" value="METHYLTRANSFERASE"/>
    <property type="match status" value="1"/>
</dbReference>
<evidence type="ECO:0000259" key="1">
    <source>
        <dbReference type="Pfam" id="PF08241"/>
    </source>
</evidence>
<dbReference type="InterPro" id="IPR013216">
    <property type="entry name" value="Methyltransf_11"/>
</dbReference>
<dbReference type="CDD" id="cd02440">
    <property type="entry name" value="AdoMet_MTases"/>
    <property type="match status" value="1"/>
</dbReference>
<name>A0A1T3NT66_9ACTN</name>
<dbReference type="OrthoDB" id="9805171at2"/>
<dbReference type="InterPro" id="IPR050508">
    <property type="entry name" value="Methyltransf_Superfamily"/>
</dbReference>
<proteinExistence type="predicted"/>
<evidence type="ECO:0000313" key="2">
    <source>
        <dbReference type="EMBL" id="OPC79998.1"/>
    </source>
</evidence>
<dbReference type="PANTHER" id="PTHR42912:SF93">
    <property type="entry name" value="N6-ADENOSINE-METHYLTRANSFERASE TMT1A"/>
    <property type="match status" value="1"/>
</dbReference>
<dbReference type="GO" id="GO:0032259">
    <property type="term" value="P:methylation"/>
    <property type="evidence" value="ECO:0007669"/>
    <property type="project" value="UniProtKB-KW"/>
</dbReference>
<dbReference type="EMBL" id="MWQN01000001">
    <property type="protein sequence ID" value="OPC79998.1"/>
    <property type="molecule type" value="Genomic_DNA"/>
</dbReference>
<organism evidence="2 3">
    <name type="scientific">Embleya scabrispora</name>
    <dbReference type="NCBI Taxonomy" id="159449"/>
    <lineage>
        <taxon>Bacteria</taxon>
        <taxon>Bacillati</taxon>
        <taxon>Actinomycetota</taxon>
        <taxon>Actinomycetes</taxon>
        <taxon>Kitasatosporales</taxon>
        <taxon>Streptomycetaceae</taxon>
        <taxon>Embleya</taxon>
    </lineage>
</organism>
<feature type="domain" description="Methyltransferase type 11" evidence="1">
    <location>
        <begin position="39"/>
        <end position="136"/>
    </location>
</feature>
<evidence type="ECO:0000313" key="3">
    <source>
        <dbReference type="Proteomes" id="UP000190037"/>
    </source>
</evidence>
<dbReference type="AlphaFoldDB" id="A0A1T3NT66"/>
<dbReference type="Pfam" id="PF08241">
    <property type="entry name" value="Methyltransf_11"/>
    <property type="match status" value="1"/>
</dbReference>
<keyword evidence="2" id="KW-0489">Methyltransferase</keyword>